<dbReference type="PANTHER" id="PTHR45749">
    <property type="match status" value="1"/>
</dbReference>
<feature type="domain" description="DUF4371" evidence="2">
    <location>
        <begin position="52"/>
        <end position="141"/>
    </location>
</feature>
<gene>
    <name evidence="3" type="ORF">POM88_040532</name>
</gene>
<proteinExistence type="predicted"/>
<reference evidence="3" key="2">
    <citation type="submission" date="2023-05" db="EMBL/GenBank/DDBJ databases">
        <authorList>
            <person name="Schelkunov M.I."/>
        </authorList>
    </citation>
    <scope>NUCLEOTIDE SEQUENCE</scope>
    <source>
        <strain evidence="3">Hsosn_3</strain>
        <tissue evidence="3">Leaf</tissue>
    </source>
</reference>
<dbReference type="Proteomes" id="UP001237642">
    <property type="component" value="Unassembled WGS sequence"/>
</dbReference>
<dbReference type="Pfam" id="PF14291">
    <property type="entry name" value="DUF4371"/>
    <property type="match status" value="1"/>
</dbReference>
<feature type="region of interest" description="Disordered" evidence="1">
    <location>
        <begin position="1"/>
        <end position="42"/>
    </location>
</feature>
<evidence type="ECO:0000256" key="1">
    <source>
        <dbReference type="SAM" id="MobiDB-lite"/>
    </source>
</evidence>
<feature type="compositionally biased region" description="Basic residues" evidence="1">
    <location>
        <begin position="1"/>
        <end position="10"/>
    </location>
</feature>
<dbReference type="AlphaFoldDB" id="A0AAD8HDD7"/>
<dbReference type="EMBL" id="JAUIZM010000009">
    <property type="protein sequence ID" value="KAK1364971.1"/>
    <property type="molecule type" value="Genomic_DNA"/>
</dbReference>
<dbReference type="PANTHER" id="PTHR45749:SF37">
    <property type="entry name" value="OS05G0311600 PROTEIN"/>
    <property type="match status" value="1"/>
</dbReference>
<evidence type="ECO:0000313" key="3">
    <source>
        <dbReference type="EMBL" id="KAK1364971.1"/>
    </source>
</evidence>
<reference evidence="3" key="1">
    <citation type="submission" date="2023-02" db="EMBL/GenBank/DDBJ databases">
        <title>Genome of toxic invasive species Heracleum sosnowskyi carries increased number of genes despite the absence of recent whole-genome duplications.</title>
        <authorList>
            <person name="Schelkunov M."/>
            <person name="Shtratnikova V."/>
            <person name="Makarenko M."/>
            <person name="Klepikova A."/>
            <person name="Omelchenko D."/>
            <person name="Novikova G."/>
            <person name="Obukhova E."/>
            <person name="Bogdanov V."/>
            <person name="Penin A."/>
            <person name="Logacheva M."/>
        </authorList>
    </citation>
    <scope>NUCLEOTIDE SEQUENCE</scope>
    <source>
        <strain evidence="3">Hsosn_3</strain>
        <tissue evidence="3">Leaf</tissue>
    </source>
</reference>
<accession>A0AAD8HDD7</accession>
<protein>
    <recommendedName>
        <fullName evidence="2">DUF4371 domain-containing protein</fullName>
    </recommendedName>
</protein>
<evidence type="ECO:0000313" key="4">
    <source>
        <dbReference type="Proteomes" id="UP001237642"/>
    </source>
</evidence>
<dbReference type="InterPro" id="IPR025398">
    <property type="entry name" value="DUF4371"/>
</dbReference>
<evidence type="ECO:0000259" key="2">
    <source>
        <dbReference type="Pfam" id="PF14291"/>
    </source>
</evidence>
<organism evidence="3 4">
    <name type="scientific">Heracleum sosnowskyi</name>
    <dbReference type="NCBI Taxonomy" id="360622"/>
    <lineage>
        <taxon>Eukaryota</taxon>
        <taxon>Viridiplantae</taxon>
        <taxon>Streptophyta</taxon>
        <taxon>Embryophyta</taxon>
        <taxon>Tracheophyta</taxon>
        <taxon>Spermatophyta</taxon>
        <taxon>Magnoliopsida</taxon>
        <taxon>eudicotyledons</taxon>
        <taxon>Gunneridae</taxon>
        <taxon>Pentapetalae</taxon>
        <taxon>asterids</taxon>
        <taxon>campanulids</taxon>
        <taxon>Apiales</taxon>
        <taxon>Apiaceae</taxon>
        <taxon>Apioideae</taxon>
        <taxon>apioid superclade</taxon>
        <taxon>Tordylieae</taxon>
        <taxon>Tordyliinae</taxon>
        <taxon>Heracleum</taxon>
    </lineage>
</organism>
<name>A0AAD8HDD7_9APIA</name>
<comment type="caution">
    <text evidence="3">The sequence shown here is derived from an EMBL/GenBank/DDBJ whole genome shotgun (WGS) entry which is preliminary data.</text>
</comment>
<sequence length="147" mass="16356">MDKFVIKKARSSSGSTSTSRNLDGTLCPTSAEPNASELGTPRASVEFNSEEVDYRKCLALVLKATRFLLQQGLPFHCQEDEFTTSFNDGNFLEILKLVCKYNDQAITFNALEYCKLTSLKLQKELASACATETRSAIFSDMGFFTYS</sequence>
<keyword evidence="4" id="KW-1185">Reference proteome</keyword>